<organism evidence="1 2">
    <name type="scientific">Enterococcus faecalis ERV63</name>
    <dbReference type="NCBI Taxonomy" id="1134793"/>
    <lineage>
        <taxon>Bacteria</taxon>
        <taxon>Bacillati</taxon>
        <taxon>Bacillota</taxon>
        <taxon>Bacilli</taxon>
        <taxon>Lactobacillales</taxon>
        <taxon>Enterococcaceae</taxon>
        <taxon>Enterococcus</taxon>
    </lineage>
</organism>
<comment type="caution">
    <text evidence="1">The sequence shown here is derived from an EMBL/GenBank/DDBJ whole genome shotgun (WGS) entry which is preliminary data.</text>
</comment>
<protein>
    <recommendedName>
        <fullName evidence="3">RNA polymerase sigma-70 region 4 domain-containing protein</fullName>
    </recommendedName>
</protein>
<dbReference type="AlphaFoldDB" id="A0AAV3GGA7"/>
<accession>A0AAV3GGA7</accession>
<evidence type="ECO:0008006" key="3">
    <source>
        <dbReference type="Google" id="ProtNLM"/>
    </source>
</evidence>
<gene>
    <name evidence="1" type="ORF">HMPREF1336_03333</name>
</gene>
<name>A0AAV3GGA7_ENTFL</name>
<dbReference type="SUPFAM" id="SSF88659">
    <property type="entry name" value="Sigma3 and sigma4 domains of RNA polymerase sigma factors"/>
    <property type="match status" value="1"/>
</dbReference>
<dbReference type="Proteomes" id="UP000004117">
    <property type="component" value="Unassembled WGS sequence"/>
</dbReference>
<dbReference type="InterPro" id="IPR013324">
    <property type="entry name" value="RNA_pol_sigma_r3/r4-like"/>
</dbReference>
<evidence type="ECO:0000313" key="2">
    <source>
        <dbReference type="Proteomes" id="UP000004117"/>
    </source>
</evidence>
<reference evidence="1 2" key="1">
    <citation type="submission" date="2012-04" db="EMBL/GenBank/DDBJ databases">
        <authorList>
            <person name="Weinstock G."/>
            <person name="Sodergren E."/>
            <person name="Lobos E.A."/>
            <person name="Fulton L."/>
            <person name="Fulton R."/>
            <person name="Courtney L."/>
            <person name="Fronick C."/>
            <person name="O'Laughlin M."/>
            <person name="Godfrey J."/>
            <person name="Wilson R.M."/>
            <person name="Miner T."/>
            <person name="Farmer C."/>
            <person name="Delehaunty K."/>
            <person name="Cordes M."/>
            <person name="Minx P."/>
            <person name="Tomlinson C."/>
            <person name="Chen J."/>
            <person name="Wollam A."/>
            <person name="Pepin K.H."/>
            <person name="Bhonagiri V."/>
            <person name="Zhang X."/>
            <person name="Suruliraj S."/>
            <person name="Warren W."/>
            <person name="Mitreva M."/>
            <person name="Mardis E.R."/>
            <person name="Wilson R.K."/>
        </authorList>
    </citation>
    <scope>NUCLEOTIDE SEQUENCE [LARGE SCALE GENOMIC DNA]</scope>
    <source>
        <strain evidence="1 2">ERV63</strain>
    </source>
</reference>
<dbReference type="EMBL" id="ALZR01000130">
    <property type="protein sequence ID" value="EJV12315.1"/>
    <property type="molecule type" value="Genomic_DNA"/>
</dbReference>
<sequence>MYKLRLIVKAMNKKVGESTLYEWLVSYQKLEQEIYYLDWELETYKKELERWCDPEDLGRYTLTKDSKASKLEDIIEDLEKRLAWKMNSIYDLRKLVYSFKGLDQHILRMKYFEGLTLKEIAKELNHGYDYIRKRHASIINESKRGHKKGTTSLDKS</sequence>
<evidence type="ECO:0000313" key="1">
    <source>
        <dbReference type="EMBL" id="EJV12315.1"/>
    </source>
</evidence>
<dbReference type="Gene3D" id="1.20.140.160">
    <property type="match status" value="1"/>
</dbReference>
<proteinExistence type="predicted"/>